<accession>D2V2X8</accession>
<dbReference type="EMBL" id="GG738849">
    <property type="protein sequence ID" value="EFC49139.1"/>
    <property type="molecule type" value="Genomic_DNA"/>
</dbReference>
<protein>
    <submittedName>
        <fullName evidence="2">Predicted protein</fullName>
    </submittedName>
</protein>
<feature type="region of interest" description="Disordered" evidence="1">
    <location>
        <begin position="1"/>
        <end position="80"/>
    </location>
</feature>
<feature type="compositionally biased region" description="Low complexity" evidence="1">
    <location>
        <begin position="144"/>
        <end position="160"/>
    </location>
</feature>
<dbReference type="KEGG" id="ngr:NAEGRDRAFT_63154"/>
<evidence type="ECO:0000256" key="1">
    <source>
        <dbReference type="SAM" id="MobiDB-lite"/>
    </source>
</evidence>
<sequence length="1181" mass="134663">MSDIEPAKNESQDGIINIDISPTQSSTSSSTKPSIIPLLNILKKKNETPEPNNNGGSSSTGNNEYHHINNNNNNNYLNITRSNSTLSSSGLVDNYENYYQQNVIQRSDKHVFVVGRKGSGKSSLSRVLLMLDQSEVYNQPPSPKLLDSSSTSSSNITPRKSSWKFSSSTTDECALTSSGTETYRSLSSSPRQQSETTNSQSVSTSSLNVAQSSSKLSQFINNFRSYSPTTGKKSPSFENIQELESVDSKSIMAFRILQYFAWQLELETLLILYHPDTINKFLFPPPLKKILGWEEFVQDSDNEYLDIVERIANSEPEDVRFEGFYELAKQHQIFKLTVWDQRHEANVNFEEIPTLVQLKQLLSHLNISSNKKFSAKKSYSFRNSSMKLFTVQDFLKVDGLELPFLSNFLQILSYRNTIKEMNINRNSDYRLLLASDKIIGDVISTSKTEHTFIKYKGNTINIVECENLDEMINAMNLFELNGNKKIDMIFFVFSLYEFFVDQSKYRLAMNTMSDWRRLNQDERFKSCPIILIGSKADMALSSSPAITRMPSFGSGVESCQADDDLKSFQKDISKIFLTNENLEPVGASLTLQITSESSMITKTSSHPSIITGTSTLLSASNISRRRSASSPKEMIFVPPKSRKKLLETVTNRFLEDESVSHGRKTQLLEDSCVISFKHDDDIWDKLTKIFGKFITPVTNIRFGFYGVGPSSKSTIFNHMVKIIQRRESNPTGDKVLSPSLMFNYYVKSIASAWKKILELRNVQLKAKNIEPHRSSIITKKKSATLTLRGIDSPRNSTNSTSFKINNQNDENRNIEEDLMDRVSDLDSESKNLYTWCIQVLKADIQSTIRLLNEEIIITLQNHWTNKEMKEIWNENYLKSENSSKLQNLYYLMEYLDQVHKNNFASIYLQSPRKNTIVPKISFPVFLKTYTTVNLLTDVFYLAGQKCTITVSRGSKERFIQQWRMRNKSKYDVVFYTVNISNYDMPPELTISSSENGEDQDDVKSLAQSIIYFHELMSNILLNNPKCVPYLIFTHKDIFLEKVKSGSFLIKQENLSKRSSIDLGITRRSTNQEDFSELTQTKLNKNEMSILNPRLGLKEGSSEHNYALTIISKYLDFSFATPNIRSLIISNTFLLDATNEEESSSFIEQMLDKRVVSDFEIDYELGLGNGLMMGTRIASVLK</sequence>
<feature type="compositionally biased region" description="Basic and acidic residues" evidence="1">
    <location>
        <begin position="1"/>
        <end position="11"/>
    </location>
</feature>
<feature type="compositionally biased region" description="Low complexity" evidence="1">
    <location>
        <begin position="49"/>
        <end position="79"/>
    </location>
</feature>
<dbReference type="RefSeq" id="XP_002681883.1">
    <property type="nucleotide sequence ID" value="XM_002681837.1"/>
</dbReference>
<dbReference type="VEuPathDB" id="AmoebaDB:NAEGRDRAFT_63154"/>
<gene>
    <name evidence="2" type="ORF">NAEGRDRAFT_63154</name>
</gene>
<dbReference type="GeneID" id="8852572"/>
<proteinExistence type="predicted"/>
<evidence type="ECO:0000313" key="2">
    <source>
        <dbReference type="EMBL" id="EFC49139.1"/>
    </source>
</evidence>
<dbReference type="SUPFAM" id="SSF52540">
    <property type="entry name" value="P-loop containing nucleoside triphosphate hydrolases"/>
    <property type="match status" value="1"/>
</dbReference>
<reference evidence="2 3" key="1">
    <citation type="journal article" date="2010" name="Cell">
        <title>The genome of Naegleria gruberi illuminates early eukaryotic versatility.</title>
        <authorList>
            <person name="Fritz-Laylin L.K."/>
            <person name="Prochnik S.E."/>
            <person name="Ginger M.L."/>
            <person name="Dacks J.B."/>
            <person name="Carpenter M.L."/>
            <person name="Field M.C."/>
            <person name="Kuo A."/>
            <person name="Paredez A."/>
            <person name="Chapman J."/>
            <person name="Pham J."/>
            <person name="Shu S."/>
            <person name="Neupane R."/>
            <person name="Cipriano M."/>
            <person name="Mancuso J."/>
            <person name="Tu H."/>
            <person name="Salamov A."/>
            <person name="Lindquist E."/>
            <person name="Shapiro H."/>
            <person name="Lucas S."/>
            <person name="Grigoriev I.V."/>
            <person name="Cande W.Z."/>
            <person name="Fulton C."/>
            <person name="Rokhsar D.S."/>
            <person name="Dawson S.C."/>
        </authorList>
    </citation>
    <scope>NUCLEOTIDE SEQUENCE [LARGE SCALE GENOMIC DNA]</scope>
    <source>
        <strain evidence="2 3">NEG-M</strain>
    </source>
</reference>
<evidence type="ECO:0000313" key="3">
    <source>
        <dbReference type="Proteomes" id="UP000006671"/>
    </source>
</evidence>
<dbReference type="InterPro" id="IPR027417">
    <property type="entry name" value="P-loop_NTPase"/>
</dbReference>
<feature type="compositionally biased region" description="Low complexity" evidence="1">
    <location>
        <begin position="20"/>
        <end position="37"/>
    </location>
</feature>
<dbReference type="Proteomes" id="UP000006671">
    <property type="component" value="Unassembled WGS sequence"/>
</dbReference>
<name>D2V2X8_NAEGR</name>
<keyword evidence="3" id="KW-1185">Reference proteome</keyword>
<feature type="compositionally biased region" description="Polar residues" evidence="1">
    <location>
        <begin position="163"/>
        <end position="205"/>
    </location>
</feature>
<organism evidence="3">
    <name type="scientific">Naegleria gruberi</name>
    <name type="common">Amoeba</name>
    <dbReference type="NCBI Taxonomy" id="5762"/>
    <lineage>
        <taxon>Eukaryota</taxon>
        <taxon>Discoba</taxon>
        <taxon>Heterolobosea</taxon>
        <taxon>Tetramitia</taxon>
        <taxon>Eutetramitia</taxon>
        <taxon>Vahlkampfiidae</taxon>
        <taxon>Naegleria</taxon>
    </lineage>
</organism>
<feature type="region of interest" description="Disordered" evidence="1">
    <location>
        <begin position="137"/>
        <end position="205"/>
    </location>
</feature>
<dbReference type="OMA" id="RFKSCPI"/>
<dbReference type="AlphaFoldDB" id="D2V2X8"/>
<dbReference type="OrthoDB" id="10323550at2759"/>
<dbReference type="InParanoid" id="D2V2X8"/>